<sequence length="169" mass="18970">MRYFLRDDLIHYLEPLRAEDADEGDETTAVLANEQLRLEEGLADRDDAVTAKSSTEDTATAQNPVASPLAQTIATTTTGDTDSGESEGIQPRLDQALFQKLYDGNNGKLSVNSTLIQYVILQFLESRKIVDSTMEFQNELIAQVMELYALLKRNPKLIPIVYRRKSEDE</sequence>
<organism evidence="1 2">
    <name type="scientific">Spiromyces aspiralis</name>
    <dbReference type="NCBI Taxonomy" id="68401"/>
    <lineage>
        <taxon>Eukaryota</taxon>
        <taxon>Fungi</taxon>
        <taxon>Fungi incertae sedis</taxon>
        <taxon>Zoopagomycota</taxon>
        <taxon>Kickxellomycotina</taxon>
        <taxon>Kickxellomycetes</taxon>
        <taxon>Kickxellales</taxon>
        <taxon>Kickxellaceae</taxon>
        <taxon>Spiromyces</taxon>
    </lineage>
</organism>
<reference evidence="1" key="1">
    <citation type="submission" date="2022-06" db="EMBL/GenBank/DDBJ databases">
        <title>Phylogenomic reconstructions and comparative analyses of Kickxellomycotina fungi.</title>
        <authorList>
            <person name="Reynolds N.K."/>
            <person name="Stajich J.E."/>
            <person name="Barry K."/>
            <person name="Grigoriev I.V."/>
            <person name="Crous P."/>
            <person name="Smith M.E."/>
        </authorList>
    </citation>
    <scope>NUCLEOTIDE SEQUENCE</scope>
    <source>
        <strain evidence="1">RSA 2271</strain>
    </source>
</reference>
<accession>A0ACC1H6Q6</accession>
<feature type="non-terminal residue" evidence="1">
    <location>
        <position position="169"/>
    </location>
</feature>
<evidence type="ECO:0000313" key="2">
    <source>
        <dbReference type="Proteomes" id="UP001145114"/>
    </source>
</evidence>
<gene>
    <name evidence="1" type="ORF">EV182_008294</name>
</gene>
<dbReference type="EMBL" id="JAMZIH010009337">
    <property type="protein sequence ID" value="KAJ1670306.1"/>
    <property type="molecule type" value="Genomic_DNA"/>
</dbReference>
<name>A0ACC1H6Q6_9FUNG</name>
<proteinExistence type="predicted"/>
<keyword evidence="2" id="KW-1185">Reference proteome</keyword>
<protein>
    <submittedName>
        <fullName evidence="1">Uncharacterized protein</fullName>
    </submittedName>
</protein>
<dbReference type="Proteomes" id="UP001145114">
    <property type="component" value="Unassembled WGS sequence"/>
</dbReference>
<evidence type="ECO:0000313" key="1">
    <source>
        <dbReference type="EMBL" id="KAJ1670306.1"/>
    </source>
</evidence>
<comment type="caution">
    <text evidence="1">The sequence shown here is derived from an EMBL/GenBank/DDBJ whole genome shotgun (WGS) entry which is preliminary data.</text>
</comment>